<dbReference type="CDD" id="cd02440">
    <property type="entry name" value="AdoMet_MTases"/>
    <property type="match status" value="1"/>
</dbReference>
<accession>A0A6B3NAV6</accession>
<gene>
    <name evidence="1" type="ORF">F6J89_05825</name>
</gene>
<dbReference type="SUPFAM" id="SSF53335">
    <property type="entry name" value="S-adenosyl-L-methionine-dependent methyltransferases"/>
    <property type="match status" value="1"/>
</dbReference>
<evidence type="ECO:0000313" key="1">
    <source>
        <dbReference type="EMBL" id="NER27154.1"/>
    </source>
</evidence>
<dbReference type="Gene3D" id="3.40.50.150">
    <property type="entry name" value="Vaccinia Virus protein VP39"/>
    <property type="match status" value="1"/>
</dbReference>
<proteinExistence type="predicted"/>
<dbReference type="AlphaFoldDB" id="A0A6B3NAV6"/>
<protein>
    <submittedName>
        <fullName evidence="1">Class I SAM-dependent methyltransferase</fullName>
    </submittedName>
</protein>
<dbReference type="GO" id="GO:0032259">
    <property type="term" value="P:methylation"/>
    <property type="evidence" value="ECO:0007669"/>
    <property type="project" value="UniProtKB-KW"/>
</dbReference>
<organism evidence="1">
    <name type="scientific">Symploca sp. SIO1C4</name>
    <dbReference type="NCBI Taxonomy" id="2607765"/>
    <lineage>
        <taxon>Bacteria</taxon>
        <taxon>Bacillati</taxon>
        <taxon>Cyanobacteriota</taxon>
        <taxon>Cyanophyceae</taxon>
        <taxon>Coleofasciculales</taxon>
        <taxon>Coleofasciculaceae</taxon>
        <taxon>Symploca</taxon>
    </lineage>
</organism>
<keyword evidence="1" id="KW-0808">Transferase</keyword>
<sequence length="229" mass="26627">MNQEEYLKKLYANRFSYKERKSKLQLWKILIDGFLQEHVGQNSIVLDIGGGYCEFINQIQAKEKYLIDLNPDSENFADPSVNILNIDILSPPDQALSCNYFDRIFISNFFEHLSSKEDLVEVLLFCFKHLKVGGSILVIQPNFKYSYKEYYDFIDHQLPITHISLQEIMQTIGFSINVVIPRFLPFSTKGRPASPDLLKLYLKIPLLWYFLGGQMFIKASKPIKDLGRI</sequence>
<dbReference type="EMBL" id="JAAHFQ010000077">
    <property type="protein sequence ID" value="NER27154.1"/>
    <property type="molecule type" value="Genomic_DNA"/>
</dbReference>
<reference evidence="1" key="1">
    <citation type="submission" date="2019-11" db="EMBL/GenBank/DDBJ databases">
        <title>Genomic insights into an expanded diversity of filamentous marine cyanobacteria reveals the extraordinary biosynthetic potential of Moorea and Okeania.</title>
        <authorList>
            <person name="Ferreira Leao T."/>
            <person name="Wang M."/>
            <person name="Moss N."/>
            <person name="Da Silva R."/>
            <person name="Sanders J."/>
            <person name="Nurk S."/>
            <person name="Gurevich A."/>
            <person name="Humphrey G."/>
            <person name="Reher R."/>
            <person name="Zhu Q."/>
            <person name="Belda-Ferre P."/>
            <person name="Glukhov E."/>
            <person name="Rex R."/>
            <person name="Dorrestein P.C."/>
            <person name="Knight R."/>
            <person name="Pevzner P."/>
            <person name="Gerwick W.H."/>
            <person name="Gerwick L."/>
        </authorList>
    </citation>
    <scope>NUCLEOTIDE SEQUENCE</scope>
    <source>
        <strain evidence="1">SIO1C4</strain>
    </source>
</reference>
<dbReference type="InterPro" id="IPR029063">
    <property type="entry name" value="SAM-dependent_MTases_sf"/>
</dbReference>
<dbReference type="GO" id="GO:0008168">
    <property type="term" value="F:methyltransferase activity"/>
    <property type="evidence" value="ECO:0007669"/>
    <property type="project" value="UniProtKB-KW"/>
</dbReference>
<name>A0A6B3NAV6_9CYAN</name>
<comment type="caution">
    <text evidence="1">The sequence shown here is derived from an EMBL/GenBank/DDBJ whole genome shotgun (WGS) entry which is preliminary data.</text>
</comment>
<keyword evidence="1" id="KW-0489">Methyltransferase</keyword>